<evidence type="ECO:0000313" key="3">
    <source>
        <dbReference type="Proteomes" id="UP000050280"/>
    </source>
</evidence>
<gene>
    <name evidence="2" type="ORF">I595_1389</name>
</gene>
<dbReference type="EMBL" id="LDJX01000002">
    <property type="protein sequence ID" value="KPM32961.1"/>
    <property type="molecule type" value="Genomic_DNA"/>
</dbReference>
<accession>A0A0P7AXP8</accession>
<feature type="transmembrane region" description="Helical" evidence="1">
    <location>
        <begin position="6"/>
        <end position="26"/>
    </location>
</feature>
<name>A0A0P7AXP8_9FLAO</name>
<dbReference type="AlphaFoldDB" id="A0A0P7AXP8"/>
<keyword evidence="1" id="KW-1133">Transmembrane helix</keyword>
<keyword evidence="1" id="KW-0812">Transmembrane</keyword>
<keyword evidence="1" id="KW-0472">Membrane</keyword>
<comment type="caution">
    <text evidence="2">The sequence shown here is derived from an EMBL/GenBank/DDBJ whole genome shotgun (WGS) entry which is preliminary data.</text>
</comment>
<evidence type="ECO:0000313" key="2">
    <source>
        <dbReference type="EMBL" id="KPM32961.1"/>
    </source>
</evidence>
<keyword evidence="3" id="KW-1185">Reference proteome</keyword>
<protein>
    <submittedName>
        <fullName evidence="2">Uncharacterized protein</fullName>
    </submittedName>
</protein>
<organism evidence="2 3">
    <name type="scientific">Croceitalea dokdonensis DOKDO 023</name>
    <dbReference type="NCBI Taxonomy" id="1300341"/>
    <lineage>
        <taxon>Bacteria</taxon>
        <taxon>Pseudomonadati</taxon>
        <taxon>Bacteroidota</taxon>
        <taxon>Flavobacteriia</taxon>
        <taxon>Flavobacteriales</taxon>
        <taxon>Flavobacteriaceae</taxon>
        <taxon>Croceitalea</taxon>
    </lineage>
</organism>
<proteinExistence type="predicted"/>
<evidence type="ECO:0000256" key="1">
    <source>
        <dbReference type="SAM" id="Phobius"/>
    </source>
</evidence>
<reference evidence="2 3" key="1">
    <citation type="submission" date="2015-09" db="EMBL/GenBank/DDBJ databases">
        <title>Genome sequence of the marine flavobacterium Croceitalea dokdonensis DOKDO 023 that contains proton- and sodium-pumping rhodopsins.</title>
        <authorList>
            <person name="Kwon S.-K."/>
            <person name="Lee H.K."/>
            <person name="Kwak M.-J."/>
            <person name="Kim J.F."/>
        </authorList>
    </citation>
    <scope>NUCLEOTIDE SEQUENCE [LARGE SCALE GENOMIC DNA]</scope>
    <source>
        <strain evidence="2 3">DOKDO 023</strain>
    </source>
</reference>
<dbReference type="STRING" id="1300341.I595_1389"/>
<sequence>MYTSYLKFYNSHSLAFYFWLVFSFQIRVSPYGKLRVTIHFFWIWG</sequence>
<dbReference type="Proteomes" id="UP000050280">
    <property type="component" value="Unassembled WGS sequence"/>
</dbReference>